<dbReference type="SUPFAM" id="SSF54909">
    <property type="entry name" value="Dimeric alpha+beta barrel"/>
    <property type="match status" value="1"/>
</dbReference>
<evidence type="ECO:0000259" key="1">
    <source>
        <dbReference type="Pfam" id="PF03992"/>
    </source>
</evidence>
<dbReference type="InterPro" id="IPR007138">
    <property type="entry name" value="ABM_dom"/>
</dbReference>
<reference evidence="2" key="1">
    <citation type="submission" date="2018-06" db="EMBL/GenBank/DDBJ databases">
        <authorList>
            <person name="Zhirakovskaya E."/>
        </authorList>
    </citation>
    <scope>NUCLEOTIDE SEQUENCE</scope>
</reference>
<protein>
    <recommendedName>
        <fullName evidence="1">ABM domain-containing protein</fullName>
    </recommendedName>
</protein>
<accession>A0A3B0SHM4</accession>
<name>A0A3B0SHM4_9ZZZZ</name>
<dbReference type="AlphaFoldDB" id="A0A3B0SHM4"/>
<evidence type="ECO:0000313" key="2">
    <source>
        <dbReference type="EMBL" id="VAW05721.1"/>
    </source>
</evidence>
<dbReference type="EMBL" id="UOEI01000438">
    <property type="protein sequence ID" value="VAW05721.1"/>
    <property type="molecule type" value="Genomic_DNA"/>
</dbReference>
<dbReference type="Pfam" id="PF03992">
    <property type="entry name" value="ABM"/>
    <property type="match status" value="1"/>
</dbReference>
<organism evidence="2">
    <name type="scientific">hydrothermal vent metagenome</name>
    <dbReference type="NCBI Taxonomy" id="652676"/>
    <lineage>
        <taxon>unclassified sequences</taxon>
        <taxon>metagenomes</taxon>
        <taxon>ecological metagenomes</taxon>
    </lineage>
</organism>
<feature type="domain" description="ABM" evidence="1">
    <location>
        <begin position="7"/>
        <end position="67"/>
    </location>
</feature>
<proteinExistence type="predicted"/>
<sequence>MIMRTWRGWTRPEDTDAYAEYILGTGIVEYRATPGNQGAYIVSRPDGDRTEFLTISFWDSRESIVAFAGDDIDRAVFYPEDDRYLIDRETKVRHFTVH</sequence>
<gene>
    <name evidence="2" type="ORF">MNBD_ACTINO01-1996</name>
</gene>
<dbReference type="InterPro" id="IPR011008">
    <property type="entry name" value="Dimeric_a/b-barrel"/>
</dbReference>